<feature type="transmembrane region" description="Helical" evidence="1">
    <location>
        <begin position="24"/>
        <end position="44"/>
    </location>
</feature>
<dbReference type="InterPro" id="IPR052523">
    <property type="entry name" value="Trichothecene_AcTrans"/>
</dbReference>
<dbReference type="Proteomes" id="UP000800038">
    <property type="component" value="Unassembled WGS sequence"/>
</dbReference>
<keyword evidence="1" id="KW-0812">Transmembrane</keyword>
<organism evidence="2 3">
    <name type="scientific">Clathrospora elynae</name>
    <dbReference type="NCBI Taxonomy" id="706981"/>
    <lineage>
        <taxon>Eukaryota</taxon>
        <taxon>Fungi</taxon>
        <taxon>Dikarya</taxon>
        <taxon>Ascomycota</taxon>
        <taxon>Pezizomycotina</taxon>
        <taxon>Dothideomycetes</taxon>
        <taxon>Pleosporomycetidae</taxon>
        <taxon>Pleosporales</taxon>
        <taxon>Diademaceae</taxon>
        <taxon>Clathrospora</taxon>
    </lineage>
</organism>
<dbReference type="InterPro" id="IPR016181">
    <property type="entry name" value="Acyl_CoA_acyltransferase"/>
</dbReference>
<dbReference type="OrthoDB" id="2832510at2759"/>
<protein>
    <recommendedName>
        <fullName evidence="4">N-acetyltransferase domain-containing protein</fullName>
    </recommendedName>
</protein>
<evidence type="ECO:0000256" key="1">
    <source>
        <dbReference type="SAM" id="Phobius"/>
    </source>
</evidence>
<keyword evidence="3" id="KW-1185">Reference proteome</keyword>
<evidence type="ECO:0000313" key="2">
    <source>
        <dbReference type="EMBL" id="KAF1935303.1"/>
    </source>
</evidence>
<name>A0A6A5S5V1_9PLEO</name>
<dbReference type="SUPFAM" id="SSF55729">
    <property type="entry name" value="Acyl-CoA N-acyltransferases (Nat)"/>
    <property type="match status" value="1"/>
</dbReference>
<evidence type="ECO:0000313" key="3">
    <source>
        <dbReference type="Proteomes" id="UP000800038"/>
    </source>
</evidence>
<gene>
    <name evidence="2" type="ORF">EJ02DRAFT_389399</name>
</gene>
<keyword evidence="1" id="KW-0472">Membrane</keyword>
<proteinExistence type="predicted"/>
<dbReference type="AlphaFoldDB" id="A0A6A5S5V1"/>
<reference evidence="2" key="1">
    <citation type="journal article" date="2020" name="Stud. Mycol.">
        <title>101 Dothideomycetes genomes: a test case for predicting lifestyles and emergence of pathogens.</title>
        <authorList>
            <person name="Haridas S."/>
            <person name="Albert R."/>
            <person name="Binder M."/>
            <person name="Bloem J."/>
            <person name="Labutti K."/>
            <person name="Salamov A."/>
            <person name="Andreopoulos B."/>
            <person name="Baker S."/>
            <person name="Barry K."/>
            <person name="Bills G."/>
            <person name="Bluhm B."/>
            <person name="Cannon C."/>
            <person name="Castanera R."/>
            <person name="Culley D."/>
            <person name="Daum C."/>
            <person name="Ezra D."/>
            <person name="Gonzalez J."/>
            <person name="Henrissat B."/>
            <person name="Kuo A."/>
            <person name="Liang C."/>
            <person name="Lipzen A."/>
            <person name="Lutzoni F."/>
            <person name="Magnuson J."/>
            <person name="Mondo S."/>
            <person name="Nolan M."/>
            <person name="Ohm R."/>
            <person name="Pangilinan J."/>
            <person name="Park H.-J."/>
            <person name="Ramirez L."/>
            <person name="Alfaro M."/>
            <person name="Sun H."/>
            <person name="Tritt A."/>
            <person name="Yoshinaga Y."/>
            <person name="Zwiers L.-H."/>
            <person name="Turgeon B."/>
            <person name="Goodwin S."/>
            <person name="Spatafora J."/>
            <person name="Crous P."/>
            <person name="Grigoriev I."/>
        </authorList>
    </citation>
    <scope>NUCLEOTIDE SEQUENCE</scope>
    <source>
        <strain evidence="2">CBS 161.51</strain>
    </source>
</reference>
<dbReference type="PANTHER" id="PTHR42791:SF2">
    <property type="entry name" value="N-ACETYLTRANSFERASE DOMAIN-CONTAINING PROTEIN"/>
    <property type="match status" value="1"/>
</dbReference>
<dbReference type="Gene3D" id="3.40.630.30">
    <property type="match status" value="1"/>
</dbReference>
<keyword evidence="1" id="KW-1133">Transmembrane helix</keyword>
<sequence length="287" mass="32363">MRLRPATELCAFPLAGLTSNMINLLPVVFVSLVLLDSHCLAMNLRLRKSSLRDLDAIARVVAASSYQEPANAWKYPDRDRYPDDAYKCLRVDYLKYIRNDEQRWHCMVTEKVEQNDKDATIIAVALWEVSAIPELAHEKPHSSSFRPDQAVLSGTEQAVDESCTRRDAAPRRLQAWKDTLPPYRKANMTSKWGPNLHLQYVGTQPEFQRHGAATVLLKWGIATAQEHNLWIGLFGSPMGSLFYKHLGFEVVGDVKVQAEGEEEYVVVTAMGLPPSKADEAAERLDKL</sequence>
<dbReference type="PANTHER" id="PTHR42791">
    <property type="entry name" value="GNAT FAMILY ACETYLTRANSFERASE"/>
    <property type="match status" value="1"/>
</dbReference>
<dbReference type="EMBL" id="ML976287">
    <property type="protein sequence ID" value="KAF1935303.1"/>
    <property type="molecule type" value="Genomic_DNA"/>
</dbReference>
<accession>A0A6A5S5V1</accession>
<evidence type="ECO:0008006" key="4">
    <source>
        <dbReference type="Google" id="ProtNLM"/>
    </source>
</evidence>